<dbReference type="GO" id="GO:0003700">
    <property type="term" value="F:DNA-binding transcription factor activity"/>
    <property type="evidence" value="ECO:0007669"/>
    <property type="project" value="InterPro"/>
</dbReference>
<keyword evidence="2" id="KW-0539">Nucleus</keyword>
<dbReference type="InterPro" id="IPR011993">
    <property type="entry name" value="PH-like_dom_sf"/>
</dbReference>
<evidence type="ECO:0000259" key="4">
    <source>
        <dbReference type="PROSITE" id="PS50039"/>
    </source>
</evidence>
<dbReference type="GO" id="GO:0019901">
    <property type="term" value="F:protein kinase binding"/>
    <property type="evidence" value="ECO:0007669"/>
    <property type="project" value="InterPro"/>
</dbReference>
<feature type="region of interest" description="Disordered" evidence="3">
    <location>
        <begin position="431"/>
        <end position="500"/>
    </location>
</feature>
<evidence type="ECO:0000256" key="3">
    <source>
        <dbReference type="SAM" id="MobiDB-lite"/>
    </source>
</evidence>
<feature type="domain" description="Fork-head" evidence="4">
    <location>
        <begin position="622"/>
        <end position="694"/>
    </location>
</feature>
<feature type="DNA-binding region" description="Fork-head" evidence="2">
    <location>
        <begin position="622"/>
        <end position="694"/>
    </location>
</feature>
<comment type="caution">
    <text evidence="5">The sequence shown here is derived from an EMBL/GenBank/DDBJ whole genome shotgun (WGS) entry which is preliminary data.</text>
</comment>
<dbReference type="OrthoDB" id="5852472at2759"/>
<feature type="region of interest" description="Disordered" evidence="3">
    <location>
        <begin position="533"/>
        <end position="620"/>
    </location>
</feature>
<proteinExistence type="predicted"/>
<evidence type="ECO:0000256" key="2">
    <source>
        <dbReference type="PROSITE-ProRule" id="PRU00089"/>
    </source>
</evidence>
<dbReference type="GO" id="GO:0005634">
    <property type="term" value="C:nucleus"/>
    <property type="evidence" value="ECO:0007669"/>
    <property type="project" value="UniProtKB-SubCell"/>
</dbReference>
<dbReference type="Pfam" id="PF00250">
    <property type="entry name" value="Forkhead"/>
    <property type="match status" value="1"/>
</dbReference>
<evidence type="ECO:0000256" key="1">
    <source>
        <dbReference type="ARBA" id="ARBA00023125"/>
    </source>
</evidence>
<feature type="compositionally biased region" description="Basic and acidic residues" evidence="3">
    <location>
        <begin position="484"/>
        <end position="496"/>
    </location>
</feature>
<evidence type="ECO:0000313" key="6">
    <source>
        <dbReference type="Proteomes" id="UP000218231"/>
    </source>
</evidence>
<organism evidence="5 6">
    <name type="scientific">Diploscapter pachys</name>
    <dbReference type="NCBI Taxonomy" id="2018661"/>
    <lineage>
        <taxon>Eukaryota</taxon>
        <taxon>Metazoa</taxon>
        <taxon>Ecdysozoa</taxon>
        <taxon>Nematoda</taxon>
        <taxon>Chromadorea</taxon>
        <taxon>Rhabditida</taxon>
        <taxon>Rhabditina</taxon>
        <taxon>Rhabditomorpha</taxon>
        <taxon>Rhabditoidea</taxon>
        <taxon>Rhabditidae</taxon>
        <taxon>Diploscapter</taxon>
    </lineage>
</organism>
<sequence length="846" mass="95810">MKEEVRVYNNGLDIESGCRIFQDGQWLNRIVVCKKPSDVCEALLTVYKNRRDRRLNRQHQAIVLHNYVGIEKGAVIKKQTHTLSIITESRAITLAFNYSSTLIQWDAWLRQNFHESALYYMQMRNCNLPGVSFNLINREVRCHLHDSRLAIVSQQPPRIVFYSDLNSLNIFGDVENHSISMSYHQMDGLHSYITKNHCEGPWLPNVAPQRRRTSSIVSDAFTGMFQNFGLFRKISKAQSMHQTIKASQSKPSLFGSASDTPMKKYSTAAANHMNYVNDGMDSNPNYVNCMNMNMSRHSSMSSTPNVNSISLPEYVNVNRFVVSQPLTYRSRYIQQQQSMDNYNMPAFDLDHSVRRRSDNSVSGVRSHFPGRSSLRSNPKGRSMVDFTTMQLFEKPPQGLIKLKEDVTLQPPSLAFKRSLFSQIRGSFSKYDGEKATHGYQQGEQSKETDDEKVSESSQKHDERKEMKSPREPSPLDGISTAVNRRQDRMKEYDRRASAVSTHKVRVPFRLGRSSDSSGAFTTKHVFVHIRDNSLSHSESARSSNESLSSDARSKISIRKRTNSPPRFMAPQLPLPRQISANTLKPSTSSSDSMNSCQTTRSLTPPLPKRAEGADSSSSDESMINPLAYVRASIARRPLKKAMSLTKLPESNKGAKKLASNSIRHNLSCSEKFKKIPKSEDGISTRYSLWTLSDEVVSRSSSPIQTNRPVRSCRIEKYYGNGPGKCKLNTAVVSYMKKIKSQHKLHNNHSESSSLSAHSSFESDMIEMNTYDLDQPISALRQDSDEVDTHIDVLTCDDSMIDDGQFSMYDDGLCDVDSFCSGNQSEFFPSNWTDNFSLTEYLDCDDI</sequence>
<reference evidence="5 6" key="1">
    <citation type="journal article" date="2017" name="Curr. Biol.">
        <title>Genome architecture and evolution of a unichromosomal asexual nematode.</title>
        <authorList>
            <person name="Fradin H."/>
            <person name="Zegar C."/>
            <person name="Gutwein M."/>
            <person name="Lucas J."/>
            <person name="Kovtun M."/>
            <person name="Corcoran D."/>
            <person name="Baugh L.R."/>
            <person name="Kiontke K."/>
            <person name="Gunsalus K."/>
            <person name="Fitch D.H."/>
            <person name="Piano F."/>
        </authorList>
    </citation>
    <scope>NUCLEOTIDE SEQUENCE [LARGE SCALE GENOMIC DNA]</scope>
    <source>
        <strain evidence="5">PF1309</strain>
    </source>
</reference>
<dbReference type="InterPro" id="IPR001766">
    <property type="entry name" value="Fork_head_dom"/>
</dbReference>
<accession>A0A2A2LYF7</accession>
<dbReference type="Gene3D" id="1.10.10.10">
    <property type="entry name" value="Winged helix-like DNA-binding domain superfamily/Winged helix DNA-binding domain"/>
    <property type="match status" value="1"/>
</dbReference>
<dbReference type="GO" id="GO:0007528">
    <property type="term" value="P:neuromuscular junction development"/>
    <property type="evidence" value="ECO:0007669"/>
    <property type="project" value="TreeGrafter"/>
</dbReference>
<gene>
    <name evidence="5" type="ORF">WR25_09190</name>
</gene>
<dbReference type="GO" id="GO:0043565">
    <property type="term" value="F:sequence-specific DNA binding"/>
    <property type="evidence" value="ECO:0007669"/>
    <property type="project" value="InterPro"/>
</dbReference>
<dbReference type="InterPro" id="IPR037746">
    <property type="entry name" value="Dok-7"/>
</dbReference>
<protein>
    <recommendedName>
        <fullName evidence="4">Fork-head domain-containing protein</fullName>
    </recommendedName>
</protein>
<feature type="compositionally biased region" description="Basic and acidic residues" evidence="3">
    <location>
        <begin position="444"/>
        <end position="470"/>
    </location>
</feature>
<dbReference type="PANTHER" id="PTHR21636">
    <property type="entry name" value="PROTEIN DOK-7"/>
    <property type="match status" value="1"/>
</dbReference>
<evidence type="ECO:0000313" key="5">
    <source>
        <dbReference type="EMBL" id="PAV91219.1"/>
    </source>
</evidence>
<feature type="compositionally biased region" description="Low complexity" evidence="3">
    <location>
        <begin position="534"/>
        <end position="550"/>
    </location>
</feature>
<dbReference type="Proteomes" id="UP000218231">
    <property type="component" value="Unassembled WGS sequence"/>
</dbReference>
<dbReference type="InterPro" id="IPR036388">
    <property type="entry name" value="WH-like_DNA-bd_sf"/>
</dbReference>
<dbReference type="STRING" id="2018661.A0A2A2LYF7"/>
<dbReference type="EMBL" id="LIAE01006329">
    <property type="protein sequence ID" value="PAV91219.1"/>
    <property type="molecule type" value="Genomic_DNA"/>
</dbReference>
<comment type="subcellular location">
    <subcellularLocation>
        <location evidence="2">Nucleus</location>
    </subcellularLocation>
</comment>
<feature type="compositionally biased region" description="Polar residues" evidence="3">
    <location>
        <begin position="578"/>
        <end position="602"/>
    </location>
</feature>
<feature type="region of interest" description="Disordered" evidence="3">
    <location>
        <begin position="355"/>
        <end position="381"/>
    </location>
</feature>
<dbReference type="AlphaFoldDB" id="A0A2A2LYF7"/>
<dbReference type="Gene3D" id="2.30.29.30">
    <property type="entry name" value="Pleckstrin-homology domain (PH domain)/Phosphotyrosine-binding domain (PTB)"/>
    <property type="match status" value="1"/>
</dbReference>
<dbReference type="PROSITE" id="PS50039">
    <property type="entry name" value="FORK_HEAD_3"/>
    <property type="match status" value="1"/>
</dbReference>
<keyword evidence="6" id="KW-1185">Reference proteome</keyword>
<keyword evidence="1 2" id="KW-0238">DNA-binding</keyword>
<dbReference type="PANTHER" id="PTHR21636:SF2">
    <property type="entry name" value="PROTEIN DOK-7"/>
    <property type="match status" value="1"/>
</dbReference>
<name>A0A2A2LYF7_9BILA</name>